<protein>
    <submittedName>
        <fullName evidence="12">Glycosyltransferase</fullName>
    </submittedName>
</protein>
<feature type="transmembrane region" description="Helical" evidence="8">
    <location>
        <begin position="335"/>
        <end position="358"/>
    </location>
</feature>
<dbReference type="GO" id="GO:0016020">
    <property type="term" value="C:membrane"/>
    <property type="evidence" value="ECO:0007669"/>
    <property type="project" value="UniProtKB-SubCell"/>
</dbReference>
<dbReference type="GO" id="GO:0006488">
    <property type="term" value="P:dolichol-linked oligosaccharide biosynthetic process"/>
    <property type="evidence" value="ECO:0007669"/>
    <property type="project" value="TreeGrafter"/>
</dbReference>
<feature type="transmembrane region" description="Helical" evidence="8">
    <location>
        <begin position="256"/>
        <end position="283"/>
    </location>
</feature>
<feature type="transmembrane region" description="Helical" evidence="8">
    <location>
        <begin position="224"/>
        <end position="250"/>
    </location>
</feature>
<reference evidence="12 13" key="1">
    <citation type="submission" date="2018-10" db="EMBL/GenBank/DDBJ databases">
        <title>Rhizobium etli, R. leguminosarum and a new Rhizobium genospecies from Phaseolus dumosus.</title>
        <authorList>
            <person name="Ramirez-Puebla S.T."/>
            <person name="Rogel-Hernandez M.A."/>
            <person name="Guerrero G."/>
            <person name="Ormeno-Orrillo E."/>
            <person name="Martinez-Romero J.C."/>
            <person name="Negrete-Yankelevich S."/>
            <person name="Martinez-Romero E."/>
        </authorList>
    </citation>
    <scope>NUCLEOTIDE SEQUENCE [LARGE SCALE GENOMIC DNA]</scope>
    <source>
        <strain evidence="12 13">CCGE525</strain>
        <plasmid evidence="13">prccge525c</plasmid>
    </source>
</reference>
<feature type="transmembrane region" description="Helical" evidence="8">
    <location>
        <begin position="465"/>
        <end position="486"/>
    </location>
</feature>
<dbReference type="Proteomes" id="UP000282195">
    <property type="component" value="Plasmid pRCCGE525c"/>
</dbReference>
<feature type="domain" description="Glycosyltransferase RgtA/B/C/D-like" evidence="11">
    <location>
        <begin position="414"/>
        <end position="574"/>
    </location>
</feature>
<evidence type="ECO:0000259" key="10">
    <source>
        <dbReference type="Pfam" id="PF04138"/>
    </source>
</evidence>
<dbReference type="Gene3D" id="3.90.550.10">
    <property type="entry name" value="Spore Coat Polysaccharide Biosynthesis Protein SpsA, Chain A"/>
    <property type="match status" value="1"/>
</dbReference>
<dbReference type="Pfam" id="PF04138">
    <property type="entry name" value="GtrA_DPMS_TM"/>
    <property type="match status" value="1"/>
</dbReference>
<feature type="domain" description="GtrA/DPMS transmembrane" evidence="10">
    <location>
        <begin position="239"/>
        <end position="357"/>
    </location>
</feature>
<evidence type="ECO:0000313" key="12">
    <source>
        <dbReference type="EMBL" id="AYG63481.1"/>
    </source>
</evidence>
<dbReference type="InterPro" id="IPR039528">
    <property type="entry name" value="DPM1-like"/>
</dbReference>
<proteinExistence type="inferred from homology"/>
<feature type="transmembrane region" description="Helical" evidence="8">
    <location>
        <begin position="435"/>
        <end position="453"/>
    </location>
</feature>
<dbReference type="GO" id="GO:0035269">
    <property type="term" value="P:protein O-linked glycosylation via mannose"/>
    <property type="evidence" value="ECO:0007669"/>
    <property type="project" value="TreeGrafter"/>
</dbReference>
<evidence type="ECO:0000259" key="11">
    <source>
        <dbReference type="Pfam" id="PF13231"/>
    </source>
</evidence>
<evidence type="ECO:0000256" key="7">
    <source>
        <dbReference type="ARBA" id="ARBA00023136"/>
    </source>
</evidence>
<feature type="transmembrane region" description="Helical" evidence="8">
    <location>
        <begin position="702"/>
        <end position="728"/>
    </location>
</feature>
<evidence type="ECO:0000256" key="1">
    <source>
        <dbReference type="ARBA" id="ARBA00004141"/>
    </source>
</evidence>
<dbReference type="InterPro" id="IPR029044">
    <property type="entry name" value="Nucleotide-diphossugar_trans"/>
</dbReference>
<dbReference type="GO" id="GO:0004582">
    <property type="term" value="F:dolichyl-phosphate beta-D-mannosyltransferase activity"/>
    <property type="evidence" value="ECO:0007669"/>
    <property type="project" value="InterPro"/>
</dbReference>
<keyword evidence="5 8" id="KW-0812">Transmembrane</keyword>
<dbReference type="Pfam" id="PF13231">
    <property type="entry name" value="PMT_2"/>
    <property type="match status" value="1"/>
</dbReference>
<evidence type="ECO:0000256" key="6">
    <source>
        <dbReference type="ARBA" id="ARBA00022989"/>
    </source>
</evidence>
<evidence type="ECO:0000256" key="3">
    <source>
        <dbReference type="ARBA" id="ARBA00022676"/>
    </source>
</evidence>
<evidence type="ECO:0000256" key="5">
    <source>
        <dbReference type="ARBA" id="ARBA00022692"/>
    </source>
</evidence>
<feature type="domain" description="Glycosyltransferase 2-like" evidence="9">
    <location>
        <begin position="8"/>
        <end position="165"/>
    </location>
</feature>
<dbReference type="OrthoDB" id="9811222at2"/>
<evidence type="ECO:0000259" key="9">
    <source>
        <dbReference type="Pfam" id="PF00535"/>
    </source>
</evidence>
<dbReference type="CDD" id="cd06442">
    <property type="entry name" value="DPM1_like"/>
    <property type="match status" value="1"/>
</dbReference>
<keyword evidence="13" id="KW-1185">Reference proteome</keyword>
<keyword evidence="3" id="KW-0328">Glycosyltransferase</keyword>
<name>A0A387G671_9HYPH</name>
<evidence type="ECO:0000256" key="8">
    <source>
        <dbReference type="SAM" id="Phobius"/>
    </source>
</evidence>
<evidence type="ECO:0000313" key="13">
    <source>
        <dbReference type="Proteomes" id="UP000282195"/>
    </source>
</evidence>
<dbReference type="SUPFAM" id="SSF53448">
    <property type="entry name" value="Nucleotide-diphospho-sugar transferases"/>
    <property type="match status" value="1"/>
</dbReference>
<keyword evidence="12" id="KW-0614">Plasmid</keyword>
<dbReference type="AlphaFoldDB" id="A0A387G671"/>
<keyword evidence="6 8" id="KW-1133">Transmembrane helix</keyword>
<accession>A0A387G671</accession>
<keyword evidence="7 8" id="KW-0472">Membrane</keyword>
<feature type="transmembrane region" description="Helical" evidence="8">
    <location>
        <begin position="643"/>
        <end position="662"/>
    </location>
</feature>
<dbReference type="GO" id="GO:0006506">
    <property type="term" value="P:GPI anchor biosynthetic process"/>
    <property type="evidence" value="ECO:0007669"/>
    <property type="project" value="TreeGrafter"/>
</dbReference>
<feature type="transmembrane region" description="Helical" evidence="8">
    <location>
        <begin position="558"/>
        <end position="576"/>
    </location>
</feature>
<organism evidence="12 13">
    <name type="scientific">Rhizobium jaguaris</name>
    <dbReference type="NCBI Taxonomy" id="1312183"/>
    <lineage>
        <taxon>Bacteria</taxon>
        <taxon>Pseudomonadati</taxon>
        <taxon>Pseudomonadota</taxon>
        <taxon>Alphaproteobacteria</taxon>
        <taxon>Hyphomicrobiales</taxon>
        <taxon>Rhizobiaceae</taxon>
        <taxon>Rhizobium/Agrobacterium group</taxon>
        <taxon>Rhizobium</taxon>
    </lineage>
</organism>
<evidence type="ECO:0000256" key="4">
    <source>
        <dbReference type="ARBA" id="ARBA00022679"/>
    </source>
</evidence>
<dbReference type="InterPro" id="IPR007267">
    <property type="entry name" value="GtrA_DPMS_TM"/>
</dbReference>
<dbReference type="KEGG" id="rjg:CCGE525_33060"/>
<geneLocation type="plasmid" evidence="13">
    <name>prccge525c</name>
</geneLocation>
<feature type="transmembrane region" description="Helical" evidence="8">
    <location>
        <begin position="304"/>
        <end position="323"/>
    </location>
</feature>
<dbReference type="GO" id="GO:0000271">
    <property type="term" value="P:polysaccharide biosynthetic process"/>
    <property type="evidence" value="ECO:0007669"/>
    <property type="project" value="InterPro"/>
</dbReference>
<dbReference type="Pfam" id="PF00535">
    <property type="entry name" value="Glycos_transf_2"/>
    <property type="match status" value="1"/>
</dbReference>
<comment type="similarity">
    <text evidence="2">Belongs to the glycosyltransferase 2 family.</text>
</comment>
<feature type="transmembrane region" description="Helical" evidence="8">
    <location>
        <begin position="513"/>
        <end position="546"/>
    </location>
</feature>
<feature type="transmembrane region" description="Helical" evidence="8">
    <location>
        <begin position="602"/>
        <end position="623"/>
    </location>
</feature>
<dbReference type="PANTHER" id="PTHR43398">
    <property type="entry name" value="DOLICHOL-PHOSPHATE MANNOSYLTRANSFERASE SUBUNIT 1"/>
    <property type="match status" value="1"/>
</dbReference>
<dbReference type="InterPro" id="IPR038731">
    <property type="entry name" value="RgtA/B/C-like"/>
</dbReference>
<gene>
    <name evidence="12" type="ORF">CCGE525_33060</name>
</gene>
<evidence type="ECO:0000256" key="2">
    <source>
        <dbReference type="ARBA" id="ARBA00006739"/>
    </source>
</evidence>
<feature type="transmembrane region" description="Helical" evidence="8">
    <location>
        <begin position="370"/>
        <end position="392"/>
    </location>
</feature>
<dbReference type="RefSeq" id="WP_120708383.1">
    <property type="nucleotide sequence ID" value="NZ_CP032695.1"/>
</dbReference>
<comment type="subcellular location">
    <subcellularLocation>
        <location evidence="1">Membrane</location>
        <topology evidence="1">Multi-pass membrane protein</topology>
    </subcellularLocation>
</comment>
<keyword evidence="4 12" id="KW-0808">Transferase</keyword>
<dbReference type="PANTHER" id="PTHR43398:SF1">
    <property type="entry name" value="DOLICHOL-PHOSPHATE MANNOSYLTRANSFERASE SUBUNIT 1"/>
    <property type="match status" value="1"/>
</dbReference>
<dbReference type="EMBL" id="CP032695">
    <property type="protein sequence ID" value="AYG63481.1"/>
    <property type="molecule type" value="Genomic_DNA"/>
</dbReference>
<feature type="transmembrane region" description="Helical" evidence="8">
    <location>
        <begin position="674"/>
        <end position="695"/>
    </location>
</feature>
<sequence>MKHHQLISVVVPTLNETDNIDILLSSLFSQSGDDIALEVLIADGGSTDGTIERVQAWENKAPIRLISPGGKGGLAGDVLAAARHASSDIVVVMDADLSHPPEEIRNLVRPIIDGTSDMVVGSRYVPGGATPDWPRSRRLLSRLGGALAWPLTDMRDPMSGFFAVRKERLLAIDPTAIGFKIGLEIIAEGGDALRLTEVPIIFRDRVHGQTKIGWGHMIDYARRLMVLAGGAVSFGNATRFAGVGLIGLALDLLLFQILFGMGFGLVAAHVTSFAVATISNYILNSRWAFASDGPRLPERDWRRYIRFMTVCLLAFALRGGMLAGAVELLGWPPQVAIILGVGAAAIVNYLGNAFFVFPSASTRAPSDVRWRVAAIGVLGYILALRLVFLGLVDLVPEETYYWNYSQHLDIGYLDHPPMVAWLIWLGTSLFGNTGFGVRIGAYLAWIVTCFFAFRLSRNLSGKSAAFVSVLLVAILPFFFSTGFMMMPDVPLTAAWAGTLYFLERALIADKRRAWWGVGLCVGLGMLSKYTIALLGPATLIFLLLDARARRWLLRPEPYLAAAVAAALFSPVIYWNATHAWASFAFQSSGRLQSAKTFSLPDLISSAAILLTPLGLVAAMSALVTRNRVTYERKTDTEARRRSLFIKIYTLVPLSVFVAFSLFHEVKLNWTGPLWLALLPAISATIVAAGGSLSRFDGLLRRLWVPTVMTMLVIYGLGLHYLVLGFPLVGHFGNIRTLPVAWQEFGHQAGLIERNVEQETGKQVLLAGMDKYFVASEIAFYDRVDDDAVRTSMGRGALGQDSLMYGYWFKPADVQGRNVILFGLKKGDLEQTSLDGLFSRLSEIKEQKVTKHGAPVGSFYYRIGYDLRSCPPLATQIPGVSCNTQ</sequence>
<dbReference type="InterPro" id="IPR001173">
    <property type="entry name" value="Glyco_trans_2-like"/>
</dbReference>